<dbReference type="InterPro" id="IPR023415">
    <property type="entry name" value="LDLR_class-A_CS"/>
</dbReference>
<sequence>MTPPTQPPNSTACSTVVKTIDIRHKFSVFKDILHSIQGPTIKPDRPTIQPYGSVEIRCESHQFGIRPELRVANGTSVEDLKRFVVNRPSLQMIIARLTDVTEADQGLRLRCLYRTGEFVEFEIHVESPCAPGEYMCRDGRCIAQSRFCDGRRDCIDGSDESPPRCFIGPTIRPERPVVRPYESLEIECISGRAGIRPELRVGNGTLIGQLDRFYVFRPSLERVVARLDMVTEQDSNMVIMCFYPTGETVETRVVVDSPCGPADMMCRDGTCLSRGHFCNGRVDCADGSDEQPPHCYTRCEVSDYRCGTGECIPQNKRCNRRRDCADGSDEVDCGLPFEVEVLPGLVRTKPYQPFKIECISHTSQLRPIAQFSDGRPVRDDPRFNVINISPTHIEISSPYGLTERDDDLIIMCLFPGVGNRTALVDVQRPCPPGEFQCMDGRCLPSRLFCNGRPDCADGSDESDRFCHIELLIIPGYIFVEPNAPLEFVCESKEPGVQPMVRFADGREVQSDPRFTIRRPSPQRIVVQSEVGLSELEDNTRIICYTATGSHQELLVQVDTGCPPDHQRCRDGTCRPRSDFCNGRRDCPDGSDEDPTRCGSFEVSVTPGAINVRPHRRFVFECTSPRPGVQPQVNFDGFPAERNRLFVVHRPSAERVIVRAEQGLPSTGIHIFRYVGSLIRSMWYLLVLDDDFV</sequence>
<dbReference type="GO" id="GO:0005886">
    <property type="term" value="C:plasma membrane"/>
    <property type="evidence" value="ECO:0007669"/>
    <property type="project" value="TreeGrafter"/>
</dbReference>
<dbReference type="EMBL" id="QNGE01001318">
    <property type="protein sequence ID" value="KAA3677857.1"/>
    <property type="molecule type" value="Genomic_DNA"/>
</dbReference>
<keyword evidence="7 8" id="KW-1015">Disulfide bond</keyword>
<feature type="disulfide bond" evidence="8">
    <location>
        <begin position="437"/>
        <end position="455"/>
    </location>
</feature>
<keyword evidence="4" id="KW-0677">Repeat</keyword>
<feature type="disulfide bond" evidence="8">
    <location>
        <begin position="266"/>
        <end position="284"/>
    </location>
</feature>
<proteinExistence type="predicted"/>
<feature type="disulfide bond" evidence="8">
    <location>
        <begin position="129"/>
        <end position="141"/>
    </location>
</feature>
<reference evidence="9 10" key="1">
    <citation type="journal article" date="2019" name="Gigascience">
        <title>Whole-genome sequence of the oriental lung fluke Paragonimus westermani.</title>
        <authorList>
            <person name="Oey H."/>
            <person name="Zakrzewski M."/>
            <person name="Narain K."/>
            <person name="Devi K.R."/>
            <person name="Agatsuma T."/>
            <person name="Nawaratna S."/>
            <person name="Gobert G.N."/>
            <person name="Jones M.K."/>
            <person name="Ragan M.A."/>
            <person name="McManus D.P."/>
            <person name="Krause L."/>
        </authorList>
    </citation>
    <scope>NUCLEOTIDE SEQUENCE [LARGE SCALE GENOMIC DNA]</scope>
    <source>
        <strain evidence="9 10">IND2009</strain>
    </source>
</reference>
<name>A0A5J4NQA4_9TREM</name>
<feature type="disulfide bond" evidence="8">
    <location>
        <begin position="568"/>
        <end position="586"/>
    </location>
</feature>
<evidence type="ECO:0000256" key="7">
    <source>
        <dbReference type="ARBA" id="ARBA00023157"/>
    </source>
</evidence>
<gene>
    <name evidence="9" type="ORF">DEA37_0013842</name>
</gene>
<keyword evidence="3" id="KW-0812">Transmembrane</keyword>
<dbReference type="AlphaFoldDB" id="A0A5J4NQA4"/>
<evidence type="ECO:0000313" key="9">
    <source>
        <dbReference type="EMBL" id="KAA3677857.1"/>
    </source>
</evidence>
<keyword evidence="5" id="KW-1133">Transmembrane helix</keyword>
<dbReference type="InterPro" id="IPR002172">
    <property type="entry name" value="LDrepeatLR_classA_rpt"/>
</dbReference>
<dbReference type="GO" id="GO:0016192">
    <property type="term" value="P:vesicle-mediated transport"/>
    <property type="evidence" value="ECO:0007669"/>
    <property type="project" value="UniProtKB-ARBA"/>
</dbReference>
<keyword evidence="6" id="KW-0472">Membrane</keyword>
<feature type="disulfide bond" evidence="8">
    <location>
        <begin position="561"/>
        <end position="573"/>
    </location>
</feature>
<comment type="caution">
    <text evidence="8">Lacks conserved residue(s) required for the propagation of feature annotation.</text>
</comment>
<dbReference type="SMART" id="SM00192">
    <property type="entry name" value="LDLa"/>
    <property type="match status" value="5"/>
</dbReference>
<dbReference type="PRINTS" id="PR00261">
    <property type="entry name" value="LDLRECEPTOR"/>
</dbReference>
<keyword evidence="10" id="KW-1185">Reference proteome</keyword>
<feature type="disulfide bond" evidence="8">
    <location>
        <begin position="259"/>
        <end position="271"/>
    </location>
</feature>
<dbReference type="CDD" id="cd00112">
    <property type="entry name" value="LDLa"/>
    <property type="match status" value="5"/>
</dbReference>
<dbReference type="Pfam" id="PF00057">
    <property type="entry name" value="Ldl_recept_a"/>
    <property type="match status" value="5"/>
</dbReference>
<evidence type="ECO:0000256" key="5">
    <source>
        <dbReference type="ARBA" id="ARBA00022989"/>
    </source>
</evidence>
<dbReference type="PROSITE" id="PS50068">
    <property type="entry name" value="LDLRA_2"/>
    <property type="match status" value="5"/>
</dbReference>
<evidence type="ECO:0000256" key="6">
    <source>
        <dbReference type="ARBA" id="ARBA00023136"/>
    </source>
</evidence>
<feature type="disulfide bond" evidence="8">
    <location>
        <begin position="430"/>
        <end position="442"/>
    </location>
</feature>
<evidence type="ECO:0000313" key="10">
    <source>
        <dbReference type="Proteomes" id="UP000324629"/>
    </source>
</evidence>
<comment type="caution">
    <text evidence="9">The sequence shown here is derived from an EMBL/GenBank/DDBJ whole genome shotgun (WGS) entry which is preliminary data.</text>
</comment>
<accession>A0A5J4NQA4</accession>
<evidence type="ECO:0000256" key="2">
    <source>
        <dbReference type="ARBA" id="ARBA00004308"/>
    </source>
</evidence>
<evidence type="ECO:0000256" key="4">
    <source>
        <dbReference type="ARBA" id="ARBA00022737"/>
    </source>
</evidence>
<evidence type="ECO:0000256" key="8">
    <source>
        <dbReference type="PROSITE-ProRule" id="PRU00124"/>
    </source>
</evidence>
<evidence type="ECO:0000256" key="1">
    <source>
        <dbReference type="ARBA" id="ARBA00004167"/>
    </source>
</evidence>
<feature type="disulfide bond" evidence="8">
    <location>
        <begin position="136"/>
        <end position="154"/>
    </location>
</feature>
<feature type="disulfide bond" evidence="8">
    <location>
        <begin position="306"/>
        <end position="324"/>
    </location>
</feature>
<dbReference type="InterPro" id="IPR050685">
    <property type="entry name" value="LDLR"/>
</dbReference>
<protein>
    <submittedName>
        <fullName evidence="9">Uncharacterized protein</fullName>
    </submittedName>
</protein>
<comment type="subcellular location">
    <subcellularLocation>
        <location evidence="2">Endomembrane system</location>
    </subcellularLocation>
    <subcellularLocation>
        <location evidence="1">Membrane</location>
        <topology evidence="1">Single-pass membrane protein</topology>
    </subcellularLocation>
</comment>
<feature type="disulfide bond" evidence="8">
    <location>
        <begin position="299"/>
        <end position="311"/>
    </location>
</feature>
<dbReference type="GO" id="GO:0012505">
    <property type="term" value="C:endomembrane system"/>
    <property type="evidence" value="ECO:0007669"/>
    <property type="project" value="UniProtKB-SubCell"/>
</dbReference>
<dbReference type="PROSITE" id="PS01209">
    <property type="entry name" value="LDLRA_1"/>
    <property type="match status" value="3"/>
</dbReference>
<dbReference type="Gene3D" id="4.10.400.10">
    <property type="entry name" value="Low-density Lipoprotein Receptor"/>
    <property type="match status" value="5"/>
</dbReference>
<evidence type="ECO:0000256" key="3">
    <source>
        <dbReference type="ARBA" id="ARBA00022692"/>
    </source>
</evidence>
<dbReference type="SUPFAM" id="SSF57424">
    <property type="entry name" value="LDL receptor-like module"/>
    <property type="match status" value="5"/>
</dbReference>
<feature type="disulfide bond" evidence="8">
    <location>
        <begin position="318"/>
        <end position="333"/>
    </location>
</feature>
<dbReference type="Proteomes" id="UP000324629">
    <property type="component" value="Unassembled WGS sequence"/>
</dbReference>
<dbReference type="InterPro" id="IPR036055">
    <property type="entry name" value="LDL_receptor-like_sf"/>
</dbReference>
<dbReference type="PANTHER" id="PTHR24270:SF62">
    <property type="entry name" value="LOW-DENSITY LIPOPROTEIN RECEPTOR-RELATED PROTEIN 2"/>
    <property type="match status" value="1"/>
</dbReference>
<dbReference type="PANTHER" id="PTHR24270">
    <property type="entry name" value="LOW-DENSITY LIPOPROTEIN RECEPTOR-RELATED"/>
    <property type="match status" value="1"/>
</dbReference>
<organism evidence="9 10">
    <name type="scientific">Paragonimus westermani</name>
    <dbReference type="NCBI Taxonomy" id="34504"/>
    <lineage>
        <taxon>Eukaryota</taxon>
        <taxon>Metazoa</taxon>
        <taxon>Spiralia</taxon>
        <taxon>Lophotrochozoa</taxon>
        <taxon>Platyhelminthes</taxon>
        <taxon>Trematoda</taxon>
        <taxon>Digenea</taxon>
        <taxon>Plagiorchiida</taxon>
        <taxon>Troglotremata</taxon>
        <taxon>Troglotrematidae</taxon>
        <taxon>Paragonimus</taxon>
    </lineage>
</organism>